<dbReference type="Proteomes" id="UP001529380">
    <property type="component" value="Unassembled WGS sequence"/>
</dbReference>
<organism evidence="2 3">
    <name type="scientific">Allofournierella massiliensis</name>
    <dbReference type="NCBI Taxonomy" id="1650663"/>
    <lineage>
        <taxon>Bacteria</taxon>
        <taxon>Bacillati</taxon>
        <taxon>Bacillota</taxon>
        <taxon>Clostridia</taxon>
        <taxon>Eubacteriales</taxon>
        <taxon>Oscillospiraceae</taxon>
        <taxon>Allofournierella</taxon>
    </lineage>
</organism>
<feature type="signal peptide" evidence="1">
    <location>
        <begin position="1"/>
        <end position="26"/>
    </location>
</feature>
<sequence>MNKWIKKTCAFIATFLLCSVFVNRYAPVLALYSYDVIPARAFRETLPIRYEKWYSYKLGVEERNFTYRDFTFVNGYTKTEKMTERIQLTPLDYEFYEKAEVWEIEYHFY</sequence>
<dbReference type="EMBL" id="JAUDCL010000015">
    <property type="protein sequence ID" value="MDM8201491.1"/>
    <property type="molecule type" value="Genomic_DNA"/>
</dbReference>
<keyword evidence="1" id="KW-0732">Signal</keyword>
<gene>
    <name evidence="2" type="ORF">QUW08_09325</name>
</gene>
<dbReference type="RefSeq" id="WP_289600006.1">
    <property type="nucleotide sequence ID" value="NZ_JAUDCL010000015.1"/>
</dbReference>
<accession>A0ABT7URI2</accession>
<keyword evidence="3" id="KW-1185">Reference proteome</keyword>
<evidence type="ECO:0000313" key="3">
    <source>
        <dbReference type="Proteomes" id="UP001529380"/>
    </source>
</evidence>
<name>A0ABT7URI2_9FIRM</name>
<reference evidence="2 3" key="1">
    <citation type="submission" date="2023-06" db="EMBL/GenBank/DDBJ databases">
        <title>Identification and characterization of horizontal gene transfer across gut microbiota members of farm animals based on homology search.</title>
        <authorList>
            <person name="Schwarzerova J."/>
            <person name="Nykrynova M."/>
            <person name="Jureckova K."/>
            <person name="Cejkova D."/>
            <person name="Rychlik I."/>
        </authorList>
    </citation>
    <scope>NUCLEOTIDE SEQUENCE [LARGE SCALE GENOMIC DNA]</scope>
    <source>
        <strain evidence="2 3">ET340</strain>
    </source>
</reference>
<comment type="caution">
    <text evidence="2">The sequence shown here is derived from an EMBL/GenBank/DDBJ whole genome shotgun (WGS) entry which is preliminary data.</text>
</comment>
<feature type="chain" id="PRO_5047531781" evidence="1">
    <location>
        <begin position="27"/>
        <end position="109"/>
    </location>
</feature>
<proteinExistence type="predicted"/>
<evidence type="ECO:0000313" key="2">
    <source>
        <dbReference type="EMBL" id="MDM8201491.1"/>
    </source>
</evidence>
<protein>
    <submittedName>
        <fullName evidence="2">Uncharacterized protein</fullName>
    </submittedName>
</protein>
<evidence type="ECO:0000256" key="1">
    <source>
        <dbReference type="SAM" id="SignalP"/>
    </source>
</evidence>